<dbReference type="EMBL" id="CDHN01000003">
    <property type="protein sequence ID" value="CEJ89740.1"/>
    <property type="molecule type" value="Genomic_DNA"/>
</dbReference>
<dbReference type="SUPFAM" id="SSF54427">
    <property type="entry name" value="NTF2-like"/>
    <property type="match status" value="1"/>
</dbReference>
<dbReference type="PROSITE" id="PS50177">
    <property type="entry name" value="NTF2_DOMAIN"/>
    <property type="match status" value="1"/>
</dbReference>
<accession>A0A0A1TH07</accession>
<dbReference type="GO" id="GO:0006913">
    <property type="term" value="P:nucleocytoplasmic transport"/>
    <property type="evidence" value="ECO:0007669"/>
    <property type="project" value="InterPro"/>
</dbReference>
<dbReference type="Proteomes" id="UP000039046">
    <property type="component" value="Unassembled WGS sequence"/>
</dbReference>
<evidence type="ECO:0000259" key="1">
    <source>
        <dbReference type="PROSITE" id="PS50177"/>
    </source>
</evidence>
<sequence>MPLPDANVEVSASSDAAENFINHYYQVINKRANLKNFYVNSSARYAIPADISINGSVVATPEDYLKLLEGQGEGVHYEIESFDTHVMNPSFQYGAPSNIIENAKLESNGSRMSIVVVTVGKVQFGPGKDAPAKMFNETFVLVPNWDSMKKNPPRGLQKWLIMSQNFRAL</sequence>
<protein>
    <submittedName>
        <fullName evidence="2">Putative Nuclear transport factor 2 domain containing protein</fullName>
    </submittedName>
</protein>
<dbReference type="InterPro" id="IPR018222">
    <property type="entry name" value="Nuclear_transport_factor_2_euk"/>
</dbReference>
<organism evidence="2 3">
    <name type="scientific">[Torrubiella] hemipterigena</name>
    <dbReference type="NCBI Taxonomy" id="1531966"/>
    <lineage>
        <taxon>Eukaryota</taxon>
        <taxon>Fungi</taxon>
        <taxon>Dikarya</taxon>
        <taxon>Ascomycota</taxon>
        <taxon>Pezizomycotina</taxon>
        <taxon>Sordariomycetes</taxon>
        <taxon>Hypocreomycetidae</taxon>
        <taxon>Hypocreales</taxon>
        <taxon>Clavicipitaceae</taxon>
        <taxon>Clavicipitaceae incertae sedis</taxon>
        <taxon>'Torrubiella' clade</taxon>
    </lineage>
</organism>
<reference evidence="2 3" key="1">
    <citation type="journal article" date="2015" name="Genome Announc.">
        <title>Draft Genome Sequence and Gene Annotation of the Entomopathogenic Fungus Verticillium hemipterigenum.</title>
        <authorList>
            <person name="Horn F."/>
            <person name="Habel A."/>
            <person name="Scharf D.H."/>
            <person name="Dworschak J."/>
            <person name="Brakhage A.A."/>
            <person name="Guthke R."/>
            <person name="Hertweck C."/>
            <person name="Linde J."/>
        </authorList>
    </citation>
    <scope>NUCLEOTIDE SEQUENCE [LARGE SCALE GENOMIC DNA]</scope>
</reference>
<keyword evidence="3" id="KW-1185">Reference proteome</keyword>
<dbReference type="Gene3D" id="3.10.450.50">
    <property type="match status" value="1"/>
</dbReference>
<dbReference type="HOGENOM" id="CLU_112120_0_0_1"/>
<dbReference type="OrthoDB" id="25408at2759"/>
<evidence type="ECO:0000313" key="3">
    <source>
        <dbReference type="Proteomes" id="UP000039046"/>
    </source>
</evidence>
<dbReference type="InterPro" id="IPR032710">
    <property type="entry name" value="NTF2-like_dom_sf"/>
</dbReference>
<evidence type="ECO:0000313" key="2">
    <source>
        <dbReference type="EMBL" id="CEJ89740.1"/>
    </source>
</evidence>
<dbReference type="STRING" id="1531966.A0A0A1TH07"/>
<gene>
    <name evidence="2" type="ORF">VHEMI05565</name>
</gene>
<dbReference type="InterPro" id="IPR045875">
    <property type="entry name" value="NTF2"/>
</dbReference>
<name>A0A0A1TH07_9HYPO</name>
<dbReference type="PANTHER" id="PTHR12612">
    <property type="entry name" value="NUCLEAR TRANSPORT FACTOR 2"/>
    <property type="match status" value="1"/>
</dbReference>
<feature type="domain" description="NTF2" evidence="1">
    <location>
        <begin position="16"/>
        <end position="168"/>
    </location>
</feature>
<proteinExistence type="predicted"/>
<dbReference type="AlphaFoldDB" id="A0A0A1TH07"/>